<dbReference type="Pfam" id="PF22936">
    <property type="entry name" value="Pol_BBD"/>
    <property type="match status" value="1"/>
</dbReference>
<accession>A0A438EQE1</accession>
<name>A0A438EQE1_VITVI</name>
<gene>
    <name evidence="2" type="ORF">CK203_091794</name>
</gene>
<proteinExistence type="predicted"/>
<organism evidence="2 3">
    <name type="scientific">Vitis vinifera</name>
    <name type="common">Grape</name>
    <dbReference type="NCBI Taxonomy" id="29760"/>
    <lineage>
        <taxon>Eukaryota</taxon>
        <taxon>Viridiplantae</taxon>
        <taxon>Streptophyta</taxon>
        <taxon>Embryophyta</taxon>
        <taxon>Tracheophyta</taxon>
        <taxon>Spermatophyta</taxon>
        <taxon>Magnoliopsida</taxon>
        <taxon>eudicotyledons</taxon>
        <taxon>Gunneridae</taxon>
        <taxon>Pentapetalae</taxon>
        <taxon>rosids</taxon>
        <taxon>Vitales</taxon>
        <taxon>Vitaceae</taxon>
        <taxon>Viteae</taxon>
        <taxon>Vitis</taxon>
    </lineage>
</organism>
<evidence type="ECO:0000313" key="2">
    <source>
        <dbReference type="EMBL" id="RVW49959.1"/>
    </source>
</evidence>
<comment type="caution">
    <text evidence="2">The sequence shown here is derived from an EMBL/GenBank/DDBJ whole genome shotgun (WGS) entry which is preliminary data.</text>
</comment>
<dbReference type="AlphaFoldDB" id="A0A438EQE1"/>
<evidence type="ECO:0000259" key="1">
    <source>
        <dbReference type="Pfam" id="PF22936"/>
    </source>
</evidence>
<sequence>MDLLPLCNSCTSIHRQPTLYRKLSSPSITIFPYNSLKCRRKTTSELQTPVGVTGLAGGYSPSIPTHKVTVHDRQRGVVHEFFVPEDQYILHTADLRTYPFHLLAGTASGQVLGREPFPSMDEAFAQVRWEECSKELMVGNYRNPIPENSALAVSKPLSIAGKYMREGKRMVDTDKLWRTPHTKIWRSPPNNCCRGFSEATMFSQSDIEKLRKLLNQFENQTSESVPKSSSCSMAQSENKKIKVADVSFSSIVGKGSVQISPILFLKSVLHVPNLSYNLLSIGKLTKDLNCSVIFTSTGCIFQDFVTGKMIGHVELKDGLYYLEAGSGE</sequence>
<dbReference type="EMBL" id="QGNW01001216">
    <property type="protein sequence ID" value="RVW49959.1"/>
    <property type="molecule type" value="Genomic_DNA"/>
</dbReference>
<dbReference type="InterPro" id="IPR054722">
    <property type="entry name" value="PolX-like_BBD"/>
</dbReference>
<feature type="domain" description="Retrovirus-related Pol polyprotein from transposon TNT 1-94-like beta-barrel" evidence="1">
    <location>
        <begin position="233"/>
        <end position="286"/>
    </location>
</feature>
<protein>
    <recommendedName>
        <fullName evidence="1">Retrovirus-related Pol polyprotein from transposon TNT 1-94-like beta-barrel domain-containing protein</fullName>
    </recommendedName>
</protein>
<evidence type="ECO:0000313" key="3">
    <source>
        <dbReference type="Proteomes" id="UP000288805"/>
    </source>
</evidence>
<reference evidence="2 3" key="1">
    <citation type="journal article" date="2018" name="PLoS Genet.">
        <title>Population sequencing reveals clonal diversity and ancestral inbreeding in the grapevine cultivar Chardonnay.</title>
        <authorList>
            <person name="Roach M.J."/>
            <person name="Johnson D.L."/>
            <person name="Bohlmann J."/>
            <person name="van Vuuren H.J."/>
            <person name="Jones S.J."/>
            <person name="Pretorius I.S."/>
            <person name="Schmidt S.A."/>
            <person name="Borneman A.R."/>
        </authorList>
    </citation>
    <scope>NUCLEOTIDE SEQUENCE [LARGE SCALE GENOMIC DNA]</scope>
    <source>
        <strain evidence="3">cv. Chardonnay</strain>
        <tissue evidence="2">Leaf</tissue>
    </source>
</reference>
<dbReference type="Proteomes" id="UP000288805">
    <property type="component" value="Unassembled WGS sequence"/>
</dbReference>